<comment type="caution">
    <text evidence="12">The sequence shown here is derived from an EMBL/GenBank/DDBJ whole genome shotgun (WGS) entry which is preliminary data.</text>
</comment>
<keyword evidence="5 10" id="KW-0997">Cell inner membrane</keyword>
<dbReference type="SUPFAM" id="SSF74653">
    <property type="entry name" value="TolA/TonB C-terminal domain"/>
    <property type="match status" value="1"/>
</dbReference>
<evidence type="ECO:0000256" key="10">
    <source>
        <dbReference type="RuleBase" id="RU362123"/>
    </source>
</evidence>
<keyword evidence="9" id="KW-0472">Membrane</keyword>
<comment type="subcellular location">
    <subcellularLocation>
        <location evidence="1 10">Cell inner membrane</location>
        <topology evidence="1 10">Single-pass membrane protein</topology>
        <orientation evidence="1 10">Periplasmic side</orientation>
    </subcellularLocation>
</comment>
<sequence>MEKMEKTRMESYGMGLEIRLLFIGLMAALLLGCAHQEPVLTPLYQPAPSYPEWLKRRGVEGQVSFSFVIQKDGRVTNIEIVESTHPAFSTAVVRAVSQWQFKVSDDFSGDELLARRSVWFKLGEPPCQPKWYLLGGCG</sequence>
<name>A0ABP9ZL05_9GAMM</name>
<evidence type="ECO:0000256" key="2">
    <source>
        <dbReference type="ARBA" id="ARBA00006555"/>
    </source>
</evidence>
<comment type="similarity">
    <text evidence="2 10">Belongs to the TonB family.</text>
</comment>
<evidence type="ECO:0000256" key="8">
    <source>
        <dbReference type="ARBA" id="ARBA00022989"/>
    </source>
</evidence>
<keyword evidence="6" id="KW-0812">Transmembrane</keyword>
<evidence type="ECO:0000313" key="12">
    <source>
        <dbReference type="EMBL" id="GAA6130155.1"/>
    </source>
</evidence>
<evidence type="ECO:0000256" key="1">
    <source>
        <dbReference type="ARBA" id="ARBA00004383"/>
    </source>
</evidence>
<dbReference type="NCBIfam" id="TIGR01352">
    <property type="entry name" value="tonB_Cterm"/>
    <property type="match status" value="1"/>
</dbReference>
<dbReference type="InterPro" id="IPR006260">
    <property type="entry name" value="TonB/TolA_C"/>
</dbReference>
<keyword evidence="8" id="KW-1133">Transmembrane helix</keyword>
<evidence type="ECO:0000256" key="9">
    <source>
        <dbReference type="ARBA" id="ARBA00023136"/>
    </source>
</evidence>
<dbReference type="InterPro" id="IPR003538">
    <property type="entry name" value="TonB"/>
</dbReference>
<keyword evidence="7 10" id="KW-0653">Protein transport</keyword>
<dbReference type="Gene3D" id="3.30.1150.10">
    <property type="match status" value="1"/>
</dbReference>
<dbReference type="EMBL" id="BAABWD010000001">
    <property type="protein sequence ID" value="GAA6130155.1"/>
    <property type="molecule type" value="Genomic_DNA"/>
</dbReference>
<dbReference type="Proteomes" id="UP001486808">
    <property type="component" value="Unassembled WGS sequence"/>
</dbReference>
<gene>
    <name evidence="12" type="ORF">NBRC116187_05150</name>
</gene>
<keyword evidence="10" id="KW-0735">Signal-anchor</keyword>
<evidence type="ECO:0000256" key="4">
    <source>
        <dbReference type="ARBA" id="ARBA00022475"/>
    </source>
</evidence>
<keyword evidence="4 10" id="KW-1003">Cell membrane</keyword>
<protein>
    <recommendedName>
        <fullName evidence="10">Protein TonB</fullName>
    </recommendedName>
</protein>
<evidence type="ECO:0000256" key="5">
    <source>
        <dbReference type="ARBA" id="ARBA00022519"/>
    </source>
</evidence>
<feature type="domain" description="TonB C-terminal" evidence="11">
    <location>
        <begin position="35"/>
        <end position="129"/>
    </location>
</feature>
<organism evidence="12 13">
    <name type="scientific">Halopseudomonas sabulinigri</name>
    <dbReference type="NCBI Taxonomy" id="472181"/>
    <lineage>
        <taxon>Bacteria</taxon>
        <taxon>Pseudomonadati</taxon>
        <taxon>Pseudomonadota</taxon>
        <taxon>Gammaproteobacteria</taxon>
        <taxon>Pseudomonadales</taxon>
        <taxon>Pseudomonadaceae</taxon>
        <taxon>Halopseudomonas</taxon>
    </lineage>
</organism>
<dbReference type="InterPro" id="IPR051045">
    <property type="entry name" value="TonB-dependent_transducer"/>
</dbReference>
<dbReference type="PROSITE" id="PS52015">
    <property type="entry name" value="TONB_CTD"/>
    <property type="match status" value="1"/>
</dbReference>
<evidence type="ECO:0000313" key="13">
    <source>
        <dbReference type="Proteomes" id="UP001486808"/>
    </source>
</evidence>
<evidence type="ECO:0000256" key="6">
    <source>
        <dbReference type="ARBA" id="ARBA00022692"/>
    </source>
</evidence>
<keyword evidence="3 10" id="KW-0813">Transport</keyword>
<evidence type="ECO:0000256" key="7">
    <source>
        <dbReference type="ARBA" id="ARBA00022927"/>
    </source>
</evidence>
<reference evidence="12 13" key="1">
    <citation type="submission" date="2024-04" db="EMBL/GenBank/DDBJ databases">
        <title>Draft genome sequence of Halopseudomonas sabulinigri NBRC 116187.</title>
        <authorList>
            <person name="Miyakawa T."/>
            <person name="Kusuya Y."/>
            <person name="Miura T."/>
        </authorList>
    </citation>
    <scope>NUCLEOTIDE SEQUENCE [LARGE SCALE GENOMIC DNA]</scope>
    <source>
        <strain evidence="12 13">4NH20-0042</strain>
    </source>
</reference>
<dbReference type="PROSITE" id="PS51257">
    <property type="entry name" value="PROKAR_LIPOPROTEIN"/>
    <property type="match status" value="1"/>
</dbReference>
<evidence type="ECO:0000256" key="3">
    <source>
        <dbReference type="ARBA" id="ARBA00022448"/>
    </source>
</evidence>
<accession>A0ABP9ZL05</accession>
<evidence type="ECO:0000259" key="11">
    <source>
        <dbReference type="PROSITE" id="PS52015"/>
    </source>
</evidence>
<dbReference type="InterPro" id="IPR037682">
    <property type="entry name" value="TonB_C"/>
</dbReference>
<dbReference type="Pfam" id="PF03544">
    <property type="entry name" value="TonB_C"/>
    <property type="match status" value="1"/>
</dbReference>
<dbReference type="RefSeq" id="WP_353386189.1">
    <property type="nucleotide sequence ID" value="NZ_BAABWD010000001.1"/>
</dbReference>
<dbReference type="PANTHER" id="PTHR33446">
    <property type="entry name" value="PROTEIN TONB-RELATED"/>
    <property type="match status" value="1"/>
</dbReference>
<proteinExistence type="inferred from homology"/>
<dbReference type="PRINTS" id="PR01374">
    <property type="entry name" value="TONBPROTEIN"/>
</dbReference>
<comment type="function">
    <text evidence="10">Interacts with outer membrane receptor proteins that carry out high-affinity binding and energy dependent uptake into the periplasmic space of specific substrates. It could act to transduce energy from the cytoplasmic membrane to specific energy-requiring processes in the outer membrane, resulting in the release into the periplasm of ligands bound by these outer membrane proteins.</text>
</comment>
<keyword evidence="13" id="KW-1185">Reference proteome</keyword>